<organism evidence="14 15">
    <name type="scientific">Amorphotheca resinae ATCC 22711</name>
    <dbReference type="NCBI Taxonomy" id="857342"/>
    <lineage>
        <taxon>Eukaryota</taxon>
        <taxon>Fungi</taxon>
        <taxon>Dikarya</taxon>
        <taxon>Ascomycota</taxon>
        <taxon>Pezizomycotina</taxon>
        <taxon>Leotiomycetes</taxon>
        <taxon>Helotiales</taxon>
        <taxon>Amorphothecaceae</taxon>
        <taxon>Amorphotheca</taxon>
    </lineage>
</organism>
<evidence type="ECO:0000256" key="1">
    <source>
        <dbReference type="ARBA" id="ARBA00001863"/>
    </source>
</evidence>
<evidence type="ECO:0000256" key="8">
    <source>
        <dbReference type="ARBA" id="ARBA00023326"/>
    </source>
</evidence>
<dbReference type="Pfam" id="PF00723">
    <property type="entry name" value="Glyco_hydro_15"/>
    <property type="match status" value="1"/>
</dbReference>
<dbReference type="CDD" id="cd05811">
    <property type="entry name" value="CBM20_glucoamylase"/>
    <property type="match status" value="1"/>
</dbReference>
<dbReference type="Pfam" id="PF00686">
    <property type="entry name" value="CBM_20"/>
    <property type="match status" value="1"/>
</dbReference>
<dbReference type="GO" id="GO:0000272">
    <property type="term" value="P:polysaccharide catabolic process"/>
    <property type="evidence" value="ECO:0007669"/>
    <property type="project" value="UniProtKB-KW"/>
</dbReference>
<accession>A0A2T3ATQ8</accession>
<dbReference type="STRING" id="857342.A0A2T3ATQ8"/>
<evidence type="ECO:0000256" key="2">
    <source>
        <dbReference type="ARBA" id="ARBA00006188"/>
    </source>
</evidence>
<dbReference type="GO" id="GO:2001070">
    <property type="term" value="F:starch binding"/>
    <property type="evidence" value="ECO:0007669"/>
    <property type="project" value="InterPro"/>
</dbReference>
<dbReference type="PANTHER" id="PTHR31616:SF12">
    <property type="entry name" value="GLUCOAMYLASE"/>
    <property type="match status" value="1"/>
</dbReference>
<keyword evidence="4 9" id="KW-0378">Hydrolase</keyword>
<evidence type="ECO:0000313" key="14">
    <source>
        <dbReference type="EMBL" id="PSS10841.1"/>
    </source>
</evidence>
<feature type="signal peptide" evidence="12">
    <location>
        <begin position="1"/>
        <end position="21"/>
    </location>
</feature>
<feature type="domain" description="CBM20" evidence="13">
    <location>
        <begin position="501"/>
        <end position="608"/>
    </location>
</feature>
<dbReference type="SUPFAM" id="SSF48208">
    <property type="entry name" value="Six-hairpin glycosidases"/>
    <property type="match status" value="1"/>
</dbReference>
<dbReference type="InterPro" id="IPR034836">
    <property type="entry name" value="CBM20_glucoamylase"/>
</dbReference>
<dbReference type="GO" id="GO:0004339">
    <property type="term" value="F:glucan 1,4-alpha-glucosidase activity"/>
    <property type="evidence" value="ECO:0007669"/>
    <property type="project" value="UniProtKB-EC"/>
</dbReference>
<keyword evidence="7 9" id="KW-0326">Glycosidase</keyword>
<evidence type="ECO:0000256" key="5">
    <source>
        <dbReference type="ARBA" id="ARBA00023180"/>
    </source>
</evidence>
<proteinExistence type="inferred from homology"/>
<evidence type="ECO:0000256" key="6">
    <source>
        <dbReference type="ARBA" id="ARBA00023277"/>
    </source>
</evidence>
<dbReference type="Gene3D" id="1.50.10.10">
    <property type="match status" value="1"/>
</dbReference>
<dbReference type="InterPro" id="IPR011613">
    <property type="entry name" value="GH15-like"/>
</dbReference>
<dbReference type="InterPro" id="IPR013784">
    <property type="entry name" value="Carb-bd-like_fold"/>
</dbReference>
<evidence type="ECO:0000256" key="4">
    <source>
        <dbReference type="ARBA" id="ARBA00022801"/>
    </source>
</evidence>
<dbReference type="InterPro" id="IPR008928">
    <property type="entry name" value="6-hairpin_glycosidase_sf"/>
</dbReference>
<keyword evidence="3 12" id="KW-0732">Signal</keyword>
<feature type="binding site" evidence="11">
    <location>
        <position position="149"/>
    </location>
    <ligand>
        <name>substrate</name>
    </ligand>
</feature>
<dbReference type="FunCoup" id="A0A2T3ATQ8">
    <property type="interactions" value="64"/>
</dbReference>
<dbReference type="SMR" id="A0A2T3ATQ8"/>
<dbReference type="PIRSF" id="PIRSF001031">
    <property type="entry name" value="Glu-a-glcsd_SBD"/>
    <property type="match status" value="1"/>
</dbReference>
<dbReference type="PANTHER" id="PTHR31616">
    <property type="entry name" value="TREHALASE"/>
    <property type="match status" value="1"/>
</dbReference>
<dbReference type="SMART" id="SM01065">
    <property type="entry name" value="CBM_2"/>
    <property type="match status" value="1"/>
</dbReference>
<dbReference type="FunFam" id="1.50.10.10:FF:000018">
    <property type="entry name" value="Glucoamylase"/>
    <property type="match status" value="1"/>
</dbReference>
<dbReference type="PRINTS" id="PR00736">
    <property type="entry name" value="GLHYDRLASE15"/>
</dbReference>
<keyword evidence="15" id="KW-1185">Reference proteome</keyword>
<feature type="active site" description="Proton acceptor" evidence="10">
    <location>
        <position position="205"/>
    </location>
</feature>
<reference evidence="14 15" key="1">
    <citation type="journal article" date="2018" name="New Phytol.">
        <title>Comparative genomics and transcriptomics depict ericoid mycorrhizal fungi as versatile saprotrophs and plant mutualists.</title>
        <authorList>
            <person name="Martino E."/>
            <person name="Morin E."/>
            <person name="Grelet G.A."/>
            <person name="Kuo A."/>
            <person name="Kohler A."/>
            <person name="Daghino S."/>
            <person name="Barry K.W."/>
            <person name="Cichocki N."/>
            <person name="Clum A."/>
            <person name="Dockter R.B."/>
            <person name="Hainaut M."/>
            <person name="Kuo R.C."/>
            <person name="LaButti K."/>
            <person name="Lindahl B.D."/>
            <person name="Lindquist E.A."/>
            <person name="Lipzen A."/>
            <person name="Khouja H.R."/>
            <person name="Magnuson J."/>
            <person name="Murat C."/>
            <person name="Ohm R.A."/>
            <person name="Singer S.W."/>
            <person name="Spatafora J.W."/>
            <person name="Wang M."/>
            <person name="Veneault-Fourrey C."/>
            <person name="Henrissat B."/>
            <person name="Grigoriev I.V."/>
            <person name="Martin F.M."/>
            <person name="Perotto S."/>
        </authorList>
    </citation>
    <scope>NUCLEOTIDE SEQUENCE [LARGE SCALE GENOMIC DNA]</scope>
    <source>
        <strain evidence="14 15">ATCC 22711</strain>
    </source>
</reference>
<sequence length="616" mass="66432">MRLLPSSCAGALSLLCSLAIAAPTELKARDLSSFIASERAIALQGALNNIGPDGSAVPGAGAGFVVASPSKANPDYFYTWSRDSALTLKMIIDEFILGNTTLQTIIEQYIHAQAVLQTVSNPSGTFLPDGVGLGEPKFMVDGTRFNGPWGRPQRDGPALRAIALMTYSNWLIKNGQFAEAKTKIWPIIANDLSYVGQYWNQSGFDLWEETYASSFFTIQNQHRALVEGAQLAHDLGVTCTGCDQAPEVLCFLQSFWNGKYIVSNINVNNGRTGLDGNSILGAISTFDIDAYCDSPTLQPCHSQSLANFKVLTDTFRNLYTINAGIPEGQGVAVGRYAEDVYMGGNPWYLITTAAAEFLYDAVAQWKARHVLTVDETSLAFFKDIYPEVTVREYKSGNANSPFAQIMDAVTAYADSYVAIAEKYIPSNGSLSEQFNRDTGTPLSAIDLTWSYAAFITMSQRRAGQYPSSWGSRNALPPPTTCSASSTPGIYTPATAAGAPNVTSSCQVSITFNINATTYYGENLYVIGNSSDLGAWNIADAYPLSASAYTQDRPLWSAAIPLNAGEVISYQYVRQEDCDQPYIYETVNRTLTVPACGGAAVTTDDAWMGPVGSSGNC</sequence>
<dbReference type="EC" id="3.2.1.3" evidence="9"/>
<evidence type="ECO:0000256" key="7">
    <source>
        <dbReference type="ARBA" id="ARBA00023295"/>
    </source>
</evidence>
<dbReference type="InterPro" id="IPR002044">
    <property type="entry name" value="CBM20"/>
</dbReference>
<evidence type="ECO:0000259" key="13">
    <source>
        <dbReference type="PROSITE" id="PS51166"/>
    </source>
</evidence>
<dbReference type="EMBL" id="KZ679016">
    <property type="protein sequence ID" value="PSS10841.1"/>
    <property type="molecule type" value="Genomic_DNA"/>
</dbReference>
<dbReference type="GeneID" id="36577500"/>
<dbReference type="Proteomes" id="UP000241818">
    <property type="component" value="Unassembled WGS sequence"/>
</dbReference>
<dbReference type="AlphaFoldDB" id="A0A2T3ATQ8"/>
<dbReference type="InParanoid" id="A0A2T3ATQ8"/>
<evidence type="ECO:0000256" key="10">
    <source>
        <dbReference type="PIRSR" id="PIRSR001031-1"/>
    </source>
</evidence>
<comment type="catalytic activity">
    <reaction evidence="1 9">
        <text>Hydrolysis of terminal (1-&gt;4)-linked alpha-D-glucose residues successively from non-reducing ends of the chains with release of beta-D-glucose.</text>
        <dbReference type="EC" id="3.2.1.3"/>
    </reaction>
</comment>
<keyword evidence="8 9" id="KW-0624">Polysaccharide degradation</keyword>
<evidence type="ECO:0000256" key="11">
    <source>
        <dbReference type="PIRSR" id="PIRSR001031-2"/>
    </source>
</evidence>
<dbReference type="InterPro" id="IPR013783">
    <property type="entry name" value="Ig-like_fold"/>
</dbReference>
<dbReference type="InterPro" id="IPR008291">
    <property type="entry name" value="Glucoamylase_SBD"/>
</dbReference>
<evidence type="ECO:0000256" key="12">
    <source>
        <dbReference type="SAM" id="SignalP"/>
    </source>
</evidence>
<keyword evidence="6 9" id="KW-0119">Carbohydrate metabolism</keyword>
<dbReference type="GO" id="GO:0000324">
    <property type="term" value="C:fungal-type vacuole"/>
    <property type="evidence" value="ECO:0007669"/>
    <property type="project" value="TreeGrafter"/>
</dbReference>
<feature type="chain" id="PRO_5015486004" description="Glucoamylase" evidence="12">
    <location>
        <begin position="22"/>
        <end position="616"/>
    </location>
</feature>
<keyword evidence="5" id="KW-0325">Glycoprotein</keyword>
<name>A0A2T3ATQ8_AMORE</name>
<dbReference type="SUPFAM" id="SSF49452">
    <property type="entry name" value="Starch-binding domain-like"/>
    <property type="match status" value="1"/>
</dbReference>
<gene>
    <name evidence="14" type="ORF">M430DRAFT_69289</name>
</gene>
<dbReference type="InterPro" id="IPR012341">
    <property type="entry name" value="6hp_glycosidase-like_sf"/>
</dbReference>
<evidence type="ECO:0000313" key="15">
    <source>
        <dbReference type="Proteomes" id="UP000241818"/>
    </source>
</evidence>
<dbReference type="Gene3D" id="2.60.40.10">
    <property type="entry name" value="Immunoglobulins"/>
    <property type="match status" value="1"/>
</dbReference>
<dbReference type="OrthoDB" id="6123450at2759"/>
<dbReference type="InterPro" id="IPR000165">
    <property type="entry name" value="Glucoamylase"/>
</dbReference>
<evidence type="ECO:0000256" key="9">
    <source>
        <dbReference type="PIRNR" id="PIRNR001031"/>
    </source>
</evidence>
<dbReference type="PROSITE" id="PS51166">
    <property type="entry name" value="CBM20"/>
    <property type="match status" value="1"/>
</dbReference>
<dbReference type="RefSeq" id="XP_024718020.1">
    <property type="nucleotide sequence ID" value="XM_024869419.1"/>
</dbReference>
<comment type="similarity">
    <text evidence="2 9">Belongs to the glycosyl hydrolase 15 family.</text>
</comment>
<protein>
    <recommendedName>
        <fullName evidence="9">Glucoamylase</fullName>
        <ecNumber evidence="9">3.2.1.3</ecNumber>
    </recommendedName>
    <alternativeName>
        <fullName evidence="9">1,4-alpha-D-glucan glucohydrolase</fullName>
    </alternativeName>
    <alternativeName>
        <fullName evidence="9">Glucan 1,4-alpha-glucosidase</fullName>
    </alternativeName>
</protein>
<evidence type="ECO:0000256" key="3">
    <source>
        <dbReference type="ARBA" id="ARBA00022729"/>
    </source>
</evidence>
<feature type="active site" description="Proton donor" evidence="10">
    <location>
        <position position="208"/>
    </location>
</feature>